<keyword evidence="3" id="KW-1185">Reference proteome</keyword>
<dbReference type="Pfam" id="PF00188">
    <property type="entry name" value="CAP"/>
    <property type="match status" value="1"/>
</dbReference>
<feature type="domain" description="SCP" evidence="1">
    <location>
        <begin position="22"/>
        <end position="175"/>
    </location>
</feature>
<dbReference type="InterPro" id="IPR014044">
    <property type="entry name" value="CAP_dom"/>
</dbReference>
<proteinExistence type="predicted"/>
<dbReference type="CDD" id="cd05380">
    <property type="entry name" value="CAP_euk"/>
    <property type="match status" value="1"/>
</dbReference>
<evidence type="ECO:0000259" key="1">
    <source>
        <dbReference type="SMART" id="SM00198"/>
    </source>
</evidence>
<reference evidence="2 3" key="1">
    <citation type="submission" date="2013-05" db="EMBL/GenBank/DDBJ databases">
        <title>Draft genome of the parasitic nematode Anyclostoma ceylanicum.</title>
        <authorList>
            <person name="Mitreva M."/>
        </authorList>
    </citation>
    <scope>NUCLEOTIDE SEQUENCE [LARGE SCALE GENOMIC DNA]</scope>
</reference>
<feature type="non-terminal residue" evidence="2">
    <location>
        <position position="1"/>
    </location>
</feature>
<dbReference type="Proteomes" id="UP000054495">
    <property type="component" value="Unassembled WGS sequence"/>
</dbReference>
<gene>
    <name evidence="2" type="ORF">ANCCEY_15706</name>
</gene>
<dbReference type="AlphaFoldDB" id="A0A0D6L6U0"/>
<evidence type="ECO:0000313" key="3">
    <source>
        <dbReference type="Proteomes" id="UP000054495"/>
    </source>
</evidence>
<dbReference type="EMBL" id="KE129893">
    <property type="protein sequence ID" value="EPB65231.1"/>
    <property type="molecule type" value="Genomic_DNA"/>
</dbReference>
<dbReference type="SMART" id="SM00198">
    <property type="entry name" value="SCP"/>
    <property type="match status" value="1"/>
</dbReference>
<sequence length="206" mass="23366">VLLLCLASSAAGRSCHRKVPNVVRDQILRFHNDLRARLARGEVDGANGKLKPAKNMYELEWDCDLEYKAQKRCKDGWIDTNLLYNNGVVSDIVIGPSCLPQPLDFNRDFKRPMEKWWKQSRSYAQPNDNRLNDVSLEDFGQMANANATKIGCSFSKKGRLTAVMCIYDSRMSVRKELYKLGDPCKTDAECTYTKDSKCVKNGLCKA</sequence>
<name>A0A0D6L6U0_9BILA</name>
<dbReference type="SUPFAM" id="SSF55797">
    <property type="entry name" value="PR-1-like"/>
    <property type="match status" value="1"/>
</dbReference>
<accession>A0A0D6L6U0</accession>
<evidence type="ECO:0000313" key="2">
    <source>
        <dbReference type="EMBL" id="EPB65231.1"/>
    </source>
</evidence>
<organism evidence="2 3">
    <name type="scientific">Ancylostoma ceylanicum</name>
    <dbReference type="NCBI Taxonomy" id="53326"/>
    <lineage>
        <taxon>Eukaryota</taxon>
        <taxon>Metazoa</taxon>
        <taxon>Ecdysozoa</taxon>
        <taxon>Nematoda</taxon>
        <taxon>Chromadorea</taxon>
        <taxon>Rhabditida</taxon>
        <taxon>Rhabditina</taxon>
        <taxon>Rhabditomorpha</taxon>
        <taxon>Strongyloidea</taxon>
        <taxon>Ancylostomatidae</taxon>
        <taxon>Ancylostomatinae</taxon>
        <taxon>Ancylostoma</taxon>
    </lineage>
</organism>
<protein>
    <submittedName>
        <fullName evidence="2">SCP-like protein</fullName>
    </submittedName>
</protein>
<dbReference type="InterPro" id="IPR035940">
    <property type="entry name" value="CAP_sf"/>
</dbReference>
<dbReference type="Gene3D" id="3.40.33.10">
    <property type="entry name" value="CAP"/>
    <property type="match status" value="1"/>
</dbReference>